<dbReference type="Proteomes" id="UP000246078">
    <property type="component" value="Unassembled WGS sequence"/>
</dbReference>
<dbReference type="VEuPathDB" id="TriTrypDB:TcBrA4_0127950"/>
<dbReference type="VEuPathDB" id="TriTrypDB:TCSYLVIO_010671"/>
<evidence type="ECO:0000256" key="2">
    <source>
        <dbReference type="SAM" id="MobiDB-lite"/>
    </source>
</evidence>
<sequence>MIAAPDIQLVRREVTTVASRSPRCMVVYPLGKKSRQRIGVADKNGIMSVFSLRKAMERVAVFETPPQNRPVSCATIYEDQLFFVHGSTLEAYSRKGRRFFSFDTNVTDVIHTLFVSTPFIICCGNFMATGFREASELGFYMAPDRINAMAVFAVSSVANLEERNFDDYRCILGCNDRTVRMLRSHKSIDDIRCEAPVTSLGVSDGTRRVYYGTSAGSLGCLDIGSGDSFLSRVFSFVPDDHQAAVTALAVYDINMDEREELLVGRQDGSVQIFYVYAEEGADSGHPVCMWSGNTDESVLSMAAGFITDSRRPGVLVHSFSGRITTFTLKEEEHAAPKEMEAVDAVLECTDAQINEAREEIEGLKRSIEARTRELAAYRGVKKGDTPLLAVSSTFKTRVTLSQQKDSPALRLIVEVDTPLDCVVLQSELHLHFLEESAEVIVQEEIPRNNPLTKTIAIVHPLETRNYSCSVAFWVEDGQWGLLKVTALAAPAPRTAQVKMVQLRPLPLYARVGRVDKAVTEGNASPVLSTMEVRGNFSARDMHSWIFRLLPGTPEMYQEKMSTLSYEDTFFQNPLEVKYGDGSALFTTELLQVLMVTERFIRYCASERSLEVSFSVGIHSEAVRSNLSRIVPRIAACNKGLTSFRLLEALQELQGGQQTDMVCFPKEYQRILSQADETKKEHAQAMVTRGYLQKAFVSLCSSVVDIVPKKPKMSLVTKEALAALTDCSDASEMMSRLDSLLLCDEGGEGLKSTVDEGGGDDTHNVRDRDGGRE</sequence>
<keyword evidence="1" id="KW-0175">Coiled coil</keyword>
<evidence type="ECO:0000259" key="3">
    <source>
        <dbReference type="Pfam" id="PF23349"/>
    </source>
</evidence>
<dbReference type="VEuPathDB" id="TriTrypDB:Tc_MARK_3054"/>
<feature type="domain" description="BBS7 beta-propeller" evidence="5">
    <location>
        <begin position="29"/>
        <end position="327"/>
    </location>
</feature>
<dbReference type="VEuPathDB" id="TriTrypDB:ECC02_005496"/>
<dbReference type="VEuPathDB" id="TriTrypDB:C3747_47g80"/>
<dbReference type="VEuPathDB" id="TriTrypDB:TcCLB.503811.70"/>
<organism evidence="6 7">
    <name type="scientific">Trypanosoma cruzi</name>
    <dbReference type="NCBI Taxonomy" id="5693"/>
    <lineage>
        <taxon>Eukaryota</taxon>
        <taxon>Discoba</taxon>
        <taxon>Euglenozoa</taxon>
        <taxon>Kinetoplastea</taxon>
        <taxon>Metakinetoplastina</taxon>
        <taxon>Trypanosomatida</taxon>
        <taxon>Trypanosomatidae</taxon>
        <taxon>Trypanosoma</taxon>
        <taxon>Schizotrypanum</taxon>
    </lineage>
</organism>
<dbReference type="GO" id="GO:0034464">
    <property type="term" value="C:BBSome"/>
    <property type="evidence" value="ECO:0007669"/>
    <property type="project" value="TreeGrafter"/>
</dbReference>
<dbReference type="Pfam" id="PF23743">
    <property type="entry name" value="Beta-prop_BBS7"/>
    <property type="match status" value="1"/>
</dbReference>
<dbReference type="PANTHER" id="PTHR16074:SF4">
    <property type="entry name" value="BARDET-BIEDL SYNDROME 7 PROTEIN"/>
    <property type="match status" value="1"/>
</dbReference>
<dbReference type="GO" id="GO:0060271">
    <property type="term" value="P:cilium assembly"/>
    <property type="evidence" value="ECO:0007669"/>
    <property type="project" value="TreeGrafter"/>
</dbReference>
<dbReference type="AlphaFoldDB" id="A0A2V2X2G5"/>
<dbReference type="PANTHER" id="PTHR16074">
    <property type="entry name" value="BARDET-BIEDL SYNDROME 7 PROTEIN"/>
    <property type="match status" value="1"/>
</dbReference>
<dbReference type="VEuPathDB" id="TriTrypDB:TCDM_03029"/>
<evidence type="ECO:0000256" key="1">
    <source>
        <dbReference type="SAM" id="Coils"/>
    </source>
</evidence>
<evidence type="ECO:0000313" key="7">
    <source>
        <dbReference type="Proteomes" id="UP000246078"/>
    </source>
</evidence>
<accession>A0A2V2X2G5</accession>
<dbReference type="GO" id="GO:0005930">
    <property type="term" value="C:axoneme"/>
    <property type="evidence" value="ECO:0007669"/>
    <property type="project" value="TreeGrafter"/>
</dbReference>
<feature type="coiled-coil region" evidence="1">
    <location>
        <begin position="339"/>
        <end position="373"/>
    </location>
</feature>
<evidence type="ECO:0000259" key="4">
    <source>
        <dbReference type="Pfam" id="PF23361"/>
    </source>
</evidence>
<feature type="region of interest" description="Disordered" evidence="2">
    <location>
        <begin position="750"/>
        <end position="772"/>
    </location>
</feature>
<proteinExistence type="predicted"/>
<dbReference type="InterPro" id="IPR036322">
    <property type="entry name" value="WD40_repeat_dom_sf"/>
</dbReference>
<dbReference type="OMA" id="YEITINQ"/>
<dbReference type="GO" id="GO:0036064">
    <property type="term" value="C:ciliary basal body"/>
    <property type="evidence" value="ECO:0007669"/>
    <property type="project" value="TreeGrafter"/>
</dbReference>
<dbReference type="InterPro" id="IPR056335">
    <property type="entry name" value="BBS7_hairpin"/>
</dbReference>
<dbReference type="VEuPathDB" id="TriTrypDB:C4B63_10g446"/>
<feature type="domain" description="BBS7 helical hairpin" evidence="3">
    <location>
        <begin position="620"/>
        <end position="692"/>
    </location>
</feature>
<comment type="caution">
    <text evidence="6">The sequence shown here is derived from an EMBL/GenBank/DDBJ whole genome shotgun (WGS) entry which is preliminary data.</text>
</comment>
<evidence type="ECO:0000313" key="6">
    <source>
        <dbReference type="EMBL" id="PWV12924.1"/>
    </source>
</evidence>
<dbReference type="InterPro" id="IPR056332">
    <property type="entry name" value="Beta-prop_BBS7"/>
</dbReference>
<dbReference type="Pfam" id="PF23349">
    <property type="entry name" value="BBS7_hp"/>
    <property type="match status" value="1"/>
</dbReference>
<protein>
    <submittedName>
        <fullName evidence="6">Bardet-biedl syndrome 7 protein</fullName>
    </submittedName>
</protein>
<dbReference type="OrthoDB" id="414590at2759"/>
<dbReference type="InterPro" id="IPR056333">
    <property type="entry name" value="BBS7_pf_dom"/>
</dbReference>
<dbReference type="GO" id="GO:0008104">
    <property type="term" value="P:intracellular protein localization"/>
    <property type="evidence" value="ECO:0007669"/>
    <property type="project" value="TreeGrafter"/>
</dbReference>
<dbReference type="Gene3D" id="2.130.10.10">
    <property type="entry name" value="YVTN repeat-like/Quinoprotein amine dehydrogenase"/>
    <property type="match status" value="1"/>
</dbReference>
<evidence type="ECO:0000259" key="5">
    <source>
        <dbReference type="Pfam" id="PF23743"/>
    </source>
</evidence>
<dbReference type="EMBL" id="PRFC01000047">
    <property type="protein sequence ID" value="PWV12924.1"/>
    <property type="molecule type" value="Genomic_DNA"/>
</dbReference>
<feature type="compositionally biased region" description="Basic and acidic residues" evidence="2">
    <location>
        <begin position="759"/>
        <end position="772"/>
    </location>
</feature>
<dbReference type="VEuPathDB" id="TriTrypDB:BCY84_15019"/>
<dbReference type="VEuPathDB" id="TriTrypDB:TcG_01551"/>
<dbReference type="GO" id="GO:0016020">
    <property type="term" value="C:membrane"/>
    <property type="evidence" value="ECO:0007669"/>
    <property type="project" value="TreeGrafter"/>
</dbReference>
<dbReference type="InterPro" id="IPR015943">
    <property type="entry name" value="WD40/YVTN_repeat-like_dom_sf"/>
</dbReference>
<dbReference type="SUPFAM" id="SSF50978">
    <property type="entry name" value="WD40 repeat-like"/>
    <property type="match status" value="1"/>
</dbReference>
<dbReference type="SMR" id="A0A2V2X2G5"/>
<name>A0A2V2X2G5_TRYCR</name>
<dbReference type="Pfam" id="PF23361">
    <property type="entry name" value="BBS7_pf"/>
    <property type="match status" value="1"/>
</dbReference>
<feature type="domain" description="BBS7 platform" evidence="4">
    <location>
        <begin position="522"/>
        <end position="615"/>
    </location>
</feature>
<gene>
    <name evidence="6" type="ORF">C3747_47g80</name>
</gene>
<dbReference type="VEuPathDB" id="TriTrypDB:TcCL_NonESM06067"/>
<reference evidence="6 7" key="1">
    <citation type="journal article" date="2018" name="Microb. Genom.">
        <title>Expanding an expanded genome: long-read sequencing of Trypanosoma cruzi.</title>
        <authorList>
            <person name="Berna L."/>
            <person name="Rodriguez M."/>
            <person name="Chiribao M.L."/>
            <person name="Parodi-Talice A."/>
            <person name="Pita S."/>
            <person name="Rijo G."/>
            <person name="Alvarez-Valin F."/>
            <person name="Robello C."/>
        </authorList>
    </citation>
    <scope>NUCLEOTIDE SEQUENCE [LARGE SCALE GENOMIC DNA]</scope>
    <source>
        <strain evidence="6 7">TCC</strain>
    </source>
</reference>
<dbReference type="VEuPathDB" id="TriTrypDB:TcCLB.506989.130"/>